<dbReference type="Proteomes" id="UP000053259">
    <property type="component" value="Unassembled WGS sequence"/>
</dbReference>
<dbReference type="SUPFAM" id="SSF55729">
    <property type="entry name" value="Acyl-CoA N-acyltransferases (Nat)"/>
    <property type="match status" value="1"/>
</dbReference>
<dbReference type="PROSITE" id="PS51186">
    <property type="entry name" value="GNAT"/>
    <property type="match status" value="1"/>
</dbReference>
<dbReference type="InParanoid" id="A0A0D1Y232"/>
<accession>A0A0D1Y232</accession>
<dbReference type="PANTHER" id="PTHR42791">
    <property type="entry name" value="GNAT FAMILY ACETYLTRANSFERASE"/>
    <property type="match status" value="1"/>
</dbReference>
<dbReference type="Pfam" id="PF00583">
    <property type="entry name" value="Acetyltransf_1"/>
    <property type="match status" value="1"/>
</dbReference>
<name>A0A0D1Y232_9PEZI</name>
<dbReference type="VEuPathDB" id="FungiDB:PV09_00041"/>
<feature type="domain" description="N-acetyltransferase" evidence="2">
    <location>
        <begin position="97"/>
        <end position="238"/>
    </location>
</feature>
<dbReference type="GO" id="GO:0016747">
    <property type="term" value="F:acyltransferase activity, transferring groups other than amino-acyl groups"/>
    <property type="evidence" value="ECO:0007669"/>
    <property type="project" value="InterPro"/>
</dbReference>
<dbReference type="InterPro" id="IPR000182">
    <property type="entry name" value="GNAT_dom"/>
</dbReference>
<dbReference type="RefSeq" id="XP_016218965.1">
    <property type="nucleotide sequence ID" value="XM_016352708.1"/>
</dbReference>
<dbReference type="GeneID" id="27308014"/>
<dbReference type="STRING" id="253628.A0A0D1Y232"/>
<evidence type="ECO:0000259" key="2">
    <source>
        <dbReference type="PROSITE" id="PS51186"/>
    </source>
</evidence>
<dbReference type="OrthoDB" id="4738875at2759"/>
<evidence type="ECO:0000313" key="3">
    <source>
        <dbReference type="EMBL" id="KIW09096.1"/>
    </source>
</evidence>
<reference evidence="3 4" key="1">
    <citation type="submission" date="2015-01" db="EMBL/GenBank/DDBJ databases">
        <title>The Genome Sequence of Ochroconis gallopava CBS43764.</title>
        <authorList>
            <consortium name="The Broad Institute Genomics Platform"/>
            <person name="Cuomo C."/>
            <person name="de Hoog S."/>
            <person name="Gorbushina A."/>
            <person name="Stielow B."/>
            <person name="Teixiera M."/>
            <person name="Abouelleil A."/>
            <person name="Chapman S.B."/>
            <person name="Priest M."/>
            <person name="Young S.K."/>
            <person name="Wortman J."/>
            <person name="Nusbaum C."/>
            <person name="Birren B."/>
        </authorList>
    </citation>
    <scope>NUCLEOTIDE SEQUENCE [LARGE SCALE GENOMIC DNA]</scope>
    <source>
        <strain evidence="3 4">CBS 43764</strain>
    </source>
</reference>
<dbReference type="InterPro" id="IPR052523">
    <property type="entry name" value="Trichothecene_AcTrans"/>
</dbReference>
<dbReference type="AlphaFoldDB" id="A0A0D1Y232"/>
<keyword evidence="4" id="KW-1185">Reference proteome</keyword>
<dbReference type="Gene3D" id="3.40.630.30">
    <property type="match status" value="1"/>
</dbReference>
<evidence type="ECO:0000256" key="1">
    <source>
        <dbReference type="SAM" id="MobiDB-lite"/>
    </source>
</evidence>
<dbReference type="EMBL" id="KN847529">
    <property type="protein sequence ID" value="KIW09096.1"/>
    <property type="molecule type" value="Genomic_DNA"/>
</dbReference>
<sequence length="244" mass="27277">MDSKRRTTEPARSAVSPRVREATREDAPGYVEAMLAGYEMDPQFVYRYPYRKQYPDDARSASIAVVEAAIENPNTVVLVAELPVPQSDNEAIAEEDWKIAAVATWEWKTLDDVESGTHPPGFSAVDSPRRDMDPTRQAEFIDAITAAERRCFGPQWGQHRMELADLACHPAFQRRGAATALTRWGMAKASLQGVPVMLTASPMGRKVYLNLGFRELDYFEVGGGIERIGTWVMVWTPDGWEAPK</sequence>
<feature type="region of interest" description="Disordered" evidence="1">
    <location>
        <begin position="1"/>
        <end position="23"/>
    </location>
</feature>
<evidence type="ECO:0000313" key="4">
    <source>
        <dbReference type="Proteomes" id="UP000053259"/>
    </source>
</evidence>
<dbReference type="CDD" id="cd04301">
    <property type="entry name" value="NAT_SF"/>
    <property type="match status" value="1"/>
</dbReference>
<dbReference type="InterPro" id="IPR016181">
    <property type="entry name" value="Acyl_CoA_acyltransferase"/>
</dbReference>
<gene>
    <name evidence="3" type="ORF">PV09_00041</name>
</gene>
<organism evidence="3 4">
    <name type="scientific">Verruconis gallopava</name>
    <dbReference type="NCBI Taxonomy" id="253628"/>
    <lineage>
        <taxon>Eukaryota</taxon>
        <taxon>Fungi</taxon>
        <taxon>Dikarya</taxon>
        <taxon>Ascomycota</taxon>
        <taxon>Pezizomycotina</taxon>
        <taxon>Dothideomycetes</taxon>
        <taxon>Pleosporomycetidae</taxon>
        <taxon>Venturiales</taxon>
        <taxon>Sympoventuriaceae</taxon>
        <taxon>Verruconis</taxon>
    </lineage>
</organism>
<dbReference type="HOGENOM" id="CLU_060131_2_0_1"/>
<protein>
    <recommendedName>
        <fullName evidence="2">N-acetyltransferase domain-containing protein</fullName>
    </recommendedName>
</protein>
<proteinExistence type="predicted"/>
<dbReference type="PANTHER" id="PTHR42791:SF2">
    <property type="entry name" value="N-ACETYLTRANSFERASE DOMAIN-CONTAINING PROTEIN"/>
    <property type="match status" value="1"/>
</dbReference>